<accession>M2LR46</accession>
<gene>
    <name evidence="2" type="ORF">BAUCODRAFT_147106</name>
</gene>
<feature type="compositionally biased region" description="Polar residues" evidence="1">
    <location>
        <begin position="1"/>
        <end position="12"/>
    </location>
</feature>
<feature type="compositionally biased region" description="Low complexity" evidence="1">
    <location>
        <begin position="71"/>
        <end position="83"/>
    </location>
</feature>
<organism evidence="2 3">
    <name type="scientific">Baudoinia panamericana (strain UAMH 10762)</name>
    <name type="common">Angels' share fungus</name>
    <name type="synonym">Baudoinia compniacensis (strain UAMH 10762)</name>
    <dbReference type="NCBI Taxonomy" id="717646"/>
    <lineage>
        <taxon>Eukaryota</taxon>
        <taxon>Fungi</taxon>
        <taxon>Dikarya</taxon>
        <taxon>Ascomycota</taxon>
        <taxon>Pezizomycotina</taxon>
        <taxon>Dothideomycetes</taxon>
        <taxon>Dothideomycetidae</taxon>
        <taxon>Mycosphaerellales</taxon>
        <taxon>Teratosphaeriaceae</taxon>
        <taxon>Baudoinia</taxon>
    </lineage>
</organism>
<dbReference type="AlphaFoldDB" id="M2LR46"/>
<feature type="region of interest" description="Disordered" evidence="1">
    <location>
        <begin position="1"/>
        <end position="27"/>
    </location>
</feature>
<dbReference type="HOGENOM" id="CLU_2157906_0_0_1"/>
<evidence type="ECO:0000313" key="3">
    <source>
        <dbReference type="Proteomes" id="UP000011761"/>
    </source>
</evidence>
<dbReference type="EMBL" id="KB445554">
    <property type="protein sequence ID" value="EMC96907.1"/>
    <property type="molecule type" value="Genomic_DNA"/>
</dbReference>
<dbReference type="Proteomes" id="UP000011761">
    <property type="component" value="Unassembled WGS sequence"/>
</dbReference>
<dbReference type="GeneID" id="19108731"/>
<dbReference type="RefSeq" id="XP_007675546.1">
    <property type="nucleotide sequence ID" value="XM_007677356.1"/>
</dbReference>
<keyword evidence="3" id="KW-1185">Reference proteome</keyword>
<feature type="compositionally biased region" description="Polar residues" evidence="1">
    <location>
        <begin position="84"/>
        <end position="100"/>
    </location>
</feature>
<sequence>MRDDGASSTKLTNAKAEAKTAQPSDAAVMPATVIEPGWEAVEGGLLGAPNTPSLMAKRAIAKSLALKAALSTKPKTSSPLKSSMSADLTISPVRSKSQLRQDAPTPVMGSG</sequence>
<evidence type="ECO:0000313" key="2">
    <source>
        <dbReference type="EMBL" id="EMC96907.1"/>
    </source>
</evidence>
<reference evidence="2 3" key="1">
    <citation type="journal article" date="2012" name="PLoS Pathog.">
        <title>Diverse lifestyles and strategies of plant pathogenesis encoded in the genomes of eighteen Dothideomycetes fungi.</title>
        <authorList>
            <person name="Ohm R.A."/>
            <person name="Feau N."/>
            <person name="Henrissat B."/>
            <person name="Schoch C.L."/>
            <person name="Horwitz B.A."/>
            <person name="Barry K.W."/>
            <person name="Condon B.J."/>
            <person name="Copeland A.C."/>
            <person name="Dhillon B."/>
            <person name="Glaser F."/>
            <person name="Hesse C.N."/>
            <person name="Kosti I."/>
            <person name="LaButti K."/>
            <person name="Lindquist E.A."/>
            <person name="Lucas S."/>
            <person name="Salamov A.A."/>
            <person name="Bradshaw R.E."/>
            <person name="Ciuffetti L."/>
            <person name="Hamelin R.C."/>
            <person name="Kema G.H.J."/>
            <person name="Lawrence C."/>
            <person name="Scott J.A."/>
            <person name="Spatafora J.W."/>
            <person name="Turgeon B.G."/>
            <person name="de Wit P.J.G.M."/>
            <person name="Zhong S."/>
            <person name="Goodwin S.B."/>
            <person name="Grigoriev I.V."/>
        </authorList>
    </citation>
    <scope>NUCLEOTIDE SEQUENCE [LARGE SCALE GENOMIC DNA]</scope>
    <source>
        <strain evidence="2 3">UAMH 10762</strain>
    </source>
</reference>
<feature type="region of interest" description="Disordered" evidence="1">
    <location>
        <begin position="71"/>
        <end position="111"/>
    </location>
</feature>
<proteinExistence type="predicted"/>
<evidence type="ECO:0000256" key="1">
    <source>
        <dbReference type="SAM" id="MobiDB-lite"/>
    </source>
</evidence>
<protein>
    <submittedName>
        <fullName evidence="2">Uncharacterized protein</fullName>
    </submittedName>
</protein>
<name>M2LR46_BAUPA</name>
<dbReference type="KEGG" id="bcom:BAUCODRAFT_147106"/>